<dbReference type="PANTHER" id="PTHR44329:SF214">
    <property type="entry name" value="PROTEIN KINASE DOMAIN-CONTAINING PROTEIN"/>
    <property type="match status" value="1"/>
</dbReference>
<dbReference type="InterPro" id="IPR011009">
    <property type="entry name" value="Kinase-like_dom_sf"/>
</dbReference>
<dbReference type="AlphaFoldDB" id="A0A9P6HMB2"/>
<dbReference type="GO" id="GO:0005524">
    <property type="term" value="F:ATP binding"/>
    <property type="evidence" value="ECO:0007669"/>
    <property type="project" value="InterPro"/>
</dbReference>
<dbReference type="GO" id="GO:0004674">
    <property type="term" value="F:protein serine/threonine kinase activity"/>
    <property type="evidence" value="ECO:0007669"/>
    <property type="project" value="TreeGrafter"/>
</dbReference>
<protein>
    <submittedName>
        <fullName evidence="2">Kinase-like domain-containing protein</fullName>
    </submittedName>
</protein>
<dbReference type="InterPro" id="IPR000719">
    <property type="entry name" value="Prot_kinase_dom"/>
</dbReference>
<reference evidence="2" key="2">
    <citation type="submission" date="2020-11" db="EMBL/GenBank/DDBJ databases">
        <authorList>
            <consortium name="DOE Joint Genome Institute"/>
            <person name="Kuo A."/>
            <person name="Miyauchi S."/>
            <person name="Kiss E."/>
            <person name="Drula E."/>
            <person name="Kohler A."/>
            <person name="Sanchez-Garcia M."/>
            <person name="Andreopoulos B."/>
            <person name="Barry K.W."/>
            <person name="Bonito G."/>
            <person name="Buee M."/>
            <person name="Carver A."/>
            <person name="Chen C."/>
            <person name="Cichocki N."/>
            <person name="Clum A."/>
            <person name="Culley D."/>
            <person name="Crous P.W."/>
            <person name="Fauchery L."/>
            <person name="Girlanda M."/>
            <person name="Hayes R."/>
            <person name="Keri Z."/>
            <person name="Labutti K."/>
            <person name="Lipzen A."/>
            <person name="Lombard V."/>
            <person name="Magnuson J."/>
            <person name="Maillard F."/>
            <person name="Morin E."/>
            <person name="Murat C."/>
            <person name="Nolan M."/>
            <person name="Ohm R."/>
            <person name="Pangilinan J."/>
            <person name="Pereira M."/>
            <person name="Perotto S."/>
            <person name="Peter M."/>
            <person name="Riley R."/>
            <person name="Sitrit Y."/>
            <person name="Stielow B."/>
            <person name="Szollosi G."/>
            <person name="Zifcakova L."/>
            <person name="Stursova M."/>
            <person name="Spatafora J.W."/>
            <person name="Tedersoo L."/>
            <person name="Vaario L.-M."/>
            <person name="Yamada A."/>
            <person name="Yan M."/>
            <person name="Wang P."/>
            <person name="Xu J."/>
            <person name="Bruns T."/>
            <person name="Baldrian P."/>
            <person name="Vilgalys R."/>
            <person name="Henrissat B."/>
            <person name="Grigoriev I.V."/>
            <person name="Hibbett D."/>
            <person name="Nagy L.G."/>
            <person name="Martin F.M."/>
        </authorList>
    </citation>
    <scope>NUCLEOTIDE SEQUENCE</scope>
    <source>
        <strain evidence="2">UH-Tt-Lm1</strain>
    </source>
</reference>
<name>A0A9P6HMB2_9AGAM</name>
<accession>A0A9P6HMB2</accession>
<evidence type="ECO:0000313" key="3">
    <source>
        <dbReference type="Proteomes" id="UP000736335"/>
    </source>
</evidence>
<proteinExistence type="predicted"/>
<keyword evidence="3" id="KW-1185">Reference proteome</keyword>
<organism evidence="2 3">
    <name type="scientific">Thelephora terrestris</name>
    <dbReference type="NCBI Taxonomy" id="56493"/>
    <lineage>
        <taxon>Eukaryota</taxon>
        <taxon>Fungi</taxon>
        <taxon>Dikarya</taxon>
        <taxon>Basidiomycota</taxon>
        <taxon>Agaricomycotina</taxon>
        <taxon>Agaricomycetes</taxon>
        <taxon>Thelephorales</taxon>
        <taxon>Thelephoraceae</taxon>
        <taxon>Thelephora</taxon>
    </lineage>
</organism>
<dbReference type="PROSITE" id="PS00108">
    <property type="entry name" value="PROTEIN_KINASE_ST"/>
    <property type="match status" value="1"/>
</dbReference>
<dbReference type="Proteomes" id="UP000736335">
    <property type="component" value="Unassembled WGS sequence"/>
</dbReference>
<gene>
    <name evidence="2" type="ORF">BJ322DRAFT_1042171</name>
</gene>
<keyword evidence="2" id="KW-0418">Kinase</keyword>
<evidence type="ECO:0000259" key="1">
    <source>
        <dbReference type="PROSITE" id="PS50011"/>
    </source>
</evidence>
<dbReference type="PANTHER" id="PTHR44329">
    <property type="entry name" value="SERINE/THREONINE-PROTEIN KINASE TNNI3K-RELATED"/>
    <property type="match status" value="1"/>
</dbReference>
<sequence>MVNSSQKSKCDTAQLLDVIHHPHDKEQTLEVLTTFISNKSYVGVARKLDEGDVVKLVDVIDQAIGTDDWDKSRKSSLLRALGSICGATAILPHTTILSDGLTKSGEIAVASGGFTDTWRGQLKTIPVSLKAFRTYPSQDLKEVKKILWKEVVTWKRLSHKNVLRFYGVDRTIFQLALVYDWARSGNITQYLGSHPNASRTRLLREVAEGLCYLHSYGVVHGDLKGTNVLISPQGEACLSDYGLMPIQSNHAFMEAATPGVVGISRWLAPELIDPPRKKGYRQPAATEQADIFAFAMLVIEIFTGELPFGKVRHETAILMIVRGQRPEKPHDVESRGLTPEIWKFNQKCWHQSPTKRPNIQSVLNAWEGFDSTERLRSTASDAHVNYREKHYLPPSKPKRGRFCGLF</sequence>
<dbReference type="InterPro" id="IPR008271">
    <property type="entry name" value="Ser/Thr_kinase_AS"/>
</dbReference>
<feature type="domain" description="Protein kinase" evidence="1">
    <location>
        <begin position="103"/>
        <end position="369"/>
    </location>
</feature>
<dbReference type="SMART" id="SM00220">
    <property type="entry name" value="S_TKc"/>
    <property type="match status" value="1"/>
</dbReference>
<comment type="caution">
    <text evidence="2">The sequence shown here is derived from an EMBL/GenBank/DDBJ whole genome shotgun (WGS) entry which is preliminary data.</text>
</comment>
<dbReference type="InterPro" id="IPR051681">
    <property type="entry name" value="Ser/Thr_Kinases-Pseudokinases"/>
</dbReference>
<dbReference type="EMBL" id="WIUZ02000003">
    <property type="protein sequence ID" value="KAF9789415.1"/>
    <property type="molecule type" value="Genomic_DNA"/>
</dbReference>
<dbReference type="SUPFAM" id="SSF56112">
    <property type="entry name" value="Protein kinase-like (PK-like)"/>
    <property type="match status" value="1"/>
</dbReference>
<reference evidence="2" key="1">
    <citation type="journal article" date="2020" name="Nat. Commun.">
        <title>Large-scale genome sequencing of mycorrhizal fungi provides insights into the early evolution of symbiotic traits.</title>
        <authorList>
            <person name="Miyauchi S."/>
            <person name="Kiss E."/>
            <person name="Kuo A."/>
            <person name="Drula E."/>
            <person name="Kohler A."/>
            <person name="Sanchez-Garcia M."/>
            <person name="Morin E."/>
            <person name="Andreopoulos B."/>
            <person name="Barry K.W."/>
            <person name="Bonito G."/>
            <person name="Buee M."/>
            <person name="Carver A."/>
            <person name="Chen C."/>
            <person name="Cichocki N."/>
            <person name="Clum A."/>
            <person name="Culley D."/>
            <person name="Crous P.W."/>
            <person name="Fauchery L."/>
            <person name="Girlanda M."/>
            <person name="Hayes R.D."/>
            <person name="Keri Z."/>
            <person name="LaButti K."/>
            <person name="Lipzen A."/>
            <person name="Lombard V."/>
            <person name="Magnuson J."/>
            <person name="Maillard F."/>
            <person name="Murat C."/>
            <person name="Nolan M."/>
            <person name="Ohm R.A."/>
            <person name="Pangilinan J."/>
            <person name="Pereira M.F."/>
            <person name="Perotto S."/>
            <person name="Peter M."/>
            <person name="Pfister S."/>
            <person name="Riley R."/>
            <person name="Sitrit Y."/>
            <person name="Stielow J.B."/>
            <person name="Szollosi G."/>
            <person name="Zifcakova L."/>
            <person name="Stursova M."/>
            <person name="Spatafora J.W."/>
            <person name="Tedersoo L."/>
            <person name="Vaario L.M."/>
            <person name="Yamada A."/>
            <person name="Yan M."/>
            <person name="Wang P."/>
            <person name="Xu J."/>
            <person name="Bruns T."/>
            <person name="Baldrian P."/>
            <person name="Vilgalys R."/>
            <person name="Dunand C."/>
            <person name="Henrissat B."/>
            <person name="Grigoriev I.V."/>
            <person name="Hibbett D."/>
            <person name="Nagy L.G."/>
            <person name="Martin F.M."/>
        </authorList>
    </citation>
    <scope>NUCLEOTIDE SEQUENCE</scope>
    <source>
        <strain evidence="2">UH-Tt-Lm1</strain>
    </source>
</reference>
<dbReference type="OrthoDB" id="2804215at2759"/>
<dbReference type="InterPro" id="IPR001245">
    <property type="entry name" value="Ser-Thr/Tyr_kinase_cat_dom"/>
</dbReference>
<dbReference type="Gene3D" id="1.10.510.10">
    <property type="entry name" value="Transferase(Phosphotransferase) domain 1"/>
    <property type="match status" value="1"/>
</dbReference>
<keyword evidence="2" id="KW-0808">Transferase</keyword>
<dbReference type="PROSITE" id="PS50011">
    <property type="entry name" value="PROTEIN_KINASE_DOM"/>
    <property type="match status" value="1"/>
</dbReference>
<dbReference type="Pfam" id="PF07714">
    <property type="entry name" value="PK_Tyr_Ser-Thr"/>
    <property type="match status" value="1"/>
</dbReference>
<evidence type="ECO:0000313" key="2">
    <source>
        <dbReference type="EMBL" id="KAF9789415.1"/>
    </source>
</evidence>